<dbReference type="GO" id="GO:0003700">
    <property type="term" value="F:DNA-binding transcription factor activity"/>
    <property type="evidence" value="ECO:0007669"/>
    <property type="project" value="InterPro"/>
</dbReference>
<evidence type="ECO:0000313" key="5">
    <source>
        <dbReference type="EMBL" id="SDH50861.1"/>
    </source>
</evidence>
<dbReference type="InterPro" id="IPR051011">
    <property type="entry name" value="Metal_resp_trans_reg"/>
</dbReference>
<dbReference type="InterPro" id="IPR001845">
    <property type="entry name" value="HTH_ArsR_DNA-bd_dom"/>
</dbReference>
<sequence length="113" mass="12447">MIDPRLEETARCLAELGHPVRLAVFRLLVRAGPEGALVGELLAHVDIPKSTLSHHLQHLILVGLVRQQREGRALRCFLVRERAHGMIDYLMSHCCEGLTGPSCSLPDPHSDAA</sequence>
<dbReference type="EMBL" id="FNCV01000007">
    <property type="protein sequence ID" value="SDH50861.1"/>
    <property type="molecule type" value="Genomic_DNA"/>
</dbReference>
<keyword evidence="6" id="KW-1185">Reference proteome</keyword>
<keyword evidence="1" id="KW-0805">Transcription regulation</keyword>
<dbReference type="Gene3D" id="1.10.10.10">
    <property type="entry name" value="Winged helix-like DNA-binding domain superfamily/Winged helix DNA-binding domain"/>
    <property type="match status" value="1"/>
</dbReference>
<accession>A0A1G8CZI2</accession>
<dbReference type="Proteomes" id="UP000217076">
    <property type="component" value="Unassembled WGS sequence"/>
</dbReference>
<organism evidence="5 6">
    <name type="scientific">Roseospirillum parvum</name>
    <dbReference type="NCBI Taxonomy" id="83401"/>
    <lineage>
        <taxon>Bacteria</taxon>
        <taxon>Pseudomonadati</taxon>
        <taxon>Pseudomonadota</taxon>
        <taxon>Alphaproteobacteria</taxon>
        <taxon>Rhodospirillales</taxon>
        <taxon>Rhodospirillaceae</taxon>
        <taxon>Roseospirillum</taxon>
    </lineage>
</organism>
<gene>
    <name evidence="5" type="ORF">SAMN05421742_107140</name>
</gene>
<evidence type="ECO:0000256" key="1">
    <source>
        <dbReference type="ARBA" id="ARBA00023015"/>
    </source>
</evidence>
<dbReference type="OrthoDB" id="9804742at2"/>
<dbReference type="Pfam" id="PF12840">
    <property type="entry name" value="HTH_20"/>
    <property type="match status" value="1"/>
</dbReference>
<keyword evidence="2 5" id="KW-0238">DNA-binding</keyword>
<keyword evidence="3" id="KW-0804">Transcription</keyword>
<dbReference type="STRING" id="83401.SAMN05421742_107140"/>
<dbReference type="PANTHER" id="PTHR43132">
    <property type="entry name" value="ARSENICAL RESISTANCE OPERON REPRESSOR ARSR-RELATED"/>
    <property type="match status" value="1"/>
</dbReference>
<reference evidence="6" key="1">
    <citation type="submission" date="2016-10" db="EMBL/GenBank/DDBJ databases">
        <authorList>
            <person name="Varghese N."/>
            <person name="Submissions S."/>
        </authorList>
    </citation>
    <scope>NUCLEOTIDE SEQUENCE [LARGE SCALE GENOMIC DNA]</scope>
    <source>
        <strain evidence="6">930I</strain>
    </source>
</reference>
<evidence type="ECO:0000313" key="6">
    <source>
        <dbReference type="Proteomes" id="UP000217076"/>
    </source>
</evidence>
<dbReference type="InterPro" id="IPR011991">
    <property type="entry name" value="ArsR-like_HTH"/>
</dbReference>
<dbReference type="RefSeq" id="WP_092620121.1">
    <property type="nucleotide sequence ID" value="NZ_FNCV01000007.1"/>
</dbReference>
<dbReference type="PRINTS" id="PR00778">
    <property type="entry name" value="HTHARSR"/>
</dbReference>
<name>A0A1G8CZI2_9PROT</name>
<evidence type="ECO:0000259" key="4">
    <source>
        <dbReference type="PROSITE" id="PS50987"/>
    </source>
</evidence>
<dbReference type="SUPFAM" id="SSF46785">
    <property type="entry name" value="Winged helix' DNA-binding domain"/>
    <property type="match status" value="1"/>
</dbReference>
<feature type="domain" description="HTH arsR-type" evidence="4">
    <location>
        <begin position="1"/>
        <end position="98"/>
    </location>
</feature>
<dbReference type="PANTHER" id="PTHR43132:SF2">
    <property type="entry name" value="ARSENICAL RESISTANCE OPERON REPRESSOR ARSR-RELATED"/>
    <property type="match status" value="1"/>
</dbReference>
<dbReference type="AlphaFoldDB" id="A0A1G8CZI2"/>
<proteinExistence type="predicted"/>
<evidence type="ECO:0000256" key="2">
    <source>
        <dbReference type="ARBA" id="ARBA00023125"/>
    </source>
</evidence>
<dbReference type="InterPro" id="IPR036390">
    <property type="entry name" value="WH_DNA-bd_sf"/>
</dbReference>
<dbReference type="GO" id="GO:0003677">
    <property type="term" value="F:DNA binding"/>
    <property type="evidence" value="ECO:0007669"/>
    <property type="project" value="UniProtKB-KW"/>
</dbReference>
<dbReference type="CDD" id="cd00090">
    <property type="entry name" value="HTH_ARSR"/>
    <property type="match status" value="1"/>
</dbReference>
<dbReference type="SMART" id="SM00418">
    <property type="entry name" value="HTH_ARSR"/>
    <property type="match status" value="1"/>
</dbReference>
<protein>
    <submittedName>
        <fullName evidence="5">DNA-binding transcriptional regulator, ArsR family</fullName>
    </submittedName>
</protein>
<dbReference type="InterPro" id="IPR036388">
    <property type="entry name" value="WH-like_DNA-bd_sf"/>
</dbReference>
<evidence type="ECO:0000256" key="3">
    <source>
        <dbReference type="ARBA" id="ARBA00023163"/>
    </source>
</evidence>
<dbReference type="PROSITE" id="PS50987">
    <property type="entry name" value="HTH_ARSR_2"/>
    <property type="match status" value="1"/>
</dbReference>